<reference evidence="4" key="1">
    <citation type="submission" date="2023-01" db="EMBL/GenBank/DDBJ databases">
        <title>Key to firefly adult light organ development and bioluminescence: homeobox transcription factors regulate luciferase expression and transportation to peroxisome.</title>
        <authorList>
            <person name="Fu X."/>
        </authorList>
    </citation>
    <scope>NUCLEOTIDE SEQUENCE [LARGE SCALE GENOMIC DNA]</scope>
</reference>
<comment type="caution">
    <text evidence="3">The sequence shown here is derived from an EMBL/GenBank/DDBJ whole genome shotgun (WGS) entry which is preliminary data.</text>
</comment>
<evidence type="ECO:0000256" key="1">
    <source>
        <dbReference type="SAM" id="MobiDB-lite"/>
    </source>
</evidence>
<evidence type="ECO:0000256" key="2">
    <source>
        <dbReference type="SAM" id="SignalP"/>
    </source>
</evidence>
<feature type="signal peptide" evidence="2">
    <location>
        <begin position="1"/>
        <end position="21"/>
    </location>
</feature>
<accession>A0AAN7PJW0</accession>
<gene>
    <name evidence="3" type="ORF">RN001_000277</name>
</gene>
<feature type="region of interest" description="Disordered" evidence="1">
    <location>
        <begin position="48"/>
        <end position="80"/>
    </location>
</feature>
<sequence>MFFLNQEIILLSFVLFAIATAYPAEETVDVGNHDEILVAAETAHHQHGYGGRGHHMHGGYGRSGGGNRWGGRGGYGWSRG</sequence>
<dbReference type="Proteomes" id="UP001353858">
    <property type="component" value="Unassembled WGS sequence"/>
</dbReference>
<organism evidence="3 4">
    <name type="scientific">Aquatica leii</name>
    <dbReference type="NCBI Taxonomy" id="1421715"/>
    <lineage>
        <taxon>Eukaryota</taxon>
        <taxon>Metazoa</taxon>
        <taxon>Ecdysozoa</taxon>
        <taxon>Arthropoda</taxon>
        <taxon>Hexapoda</taxon>
        <taxon>Insecta</taxon>
        <taxon>Pterygota</taxon>
        <taxon>Neoptera</taxon>
        <taxon>Endopterygota</taxon>
        <taxon>Coleoptera</taxon>
        <taxon>Polyphaga</taxon>
        <taxon>Elateriformia</taxon>
        <taxon>Elateroidea</taxon>
        <taxon>Lampyridae</taxon>
        <taxon>Luciolinae</taxon>
        <taxon>Aquatica</taxon>
    </lineage>
</organism>
<dbReference type="EMBL" id="JARPUR010000001">
    <property type="protein sequence ID" value="KAK4884006.1"/>
    <property type="molecule type" value="Genomic_DNA"/>
</dbReference>
<feature type="chain" id="PRO_5042919390" evidence="2">
    <location>
        <begin position="22"/>
        <end position="80"/>
    </location>
</feature>
<protein>
    <submittedName>
        <fullName evidence="3">Uncharacterized protein</fullName>
    </submittedName>
</protein>
<name>A0AAN7PJW0_9COLE</name>
<feature type="compositionally biased region" description="Gly residues" evidence="1">
    <location>
        <begin position="58"/>
        <end position="80"/>
    </location>
</feature>
<keyword evidence="4" id="KW-1185">Reference proteome</keyword>
<proteinExistence type="predicted"/>
<evidence type="ECO:0000313" key="4">
    <source>
        <dbReference type="Proteomes" id="UP001353858"/>
    </source>
</evidence>
<evidence type="ECO:0000313" key="3">
    <source>
        <dbReference type="EMBL" id="KAK4884006.1"/>
    </source>
</evidence>
<keyword evidence="2" id="KW-0732">Signal</keyword>
<dbReference type="AlphaFoldDB" id="A0AAN7PJW0"/>